<feature type="compositionally biased region" description="Basic residues" evidence="1">
    <location>
        <begin position="430"/>
        <end position="440"/>
    </location>
</feature>
<keyword evidence="3" id="KW-1185">Reference proteome</keyword>
<evidence type="ECO:0000256" key="1">
    <source>
        <dbReference type="SAM" id="MobiDB-lite"/>
    </source>
</evidence>
<protein>
    <recommendedName>
        <fullName evidence="4">F-box domain-containing protein</fullName>
    </recommendedName>
</protein>
<sequence length="440" mass="48827">MSAMDFYSLDAMGPPATLTDGLLEVIPQMPLLHTFKVTNSSFFGAWTMLLRAVLAMPNIHTLEIRDSVWRTPAEAFTETDLRTMVKPLAPRIRTFIYHAPFTDCFPLGSKSYGRRDHFQGALEVSNLLVLIETFRFTLEVLDIPAELAPRLINEIANNHTSPDTLFPNLREMRVRGHTPFSSSPRDSSSVFECWQGFLAPSGWAPRLRDLSLQMAALPDENSRMSGMNHSISPLFHDPGFQNLEHQRTLTQLHSFTLSTPVVHGLLYQILPESLAELDLRAYPLPGVVGGSTKCVRTVVPSASQLSTILEVVNLPRLETLKLSYKIEDDVDRLGEETLMAGFAKTLSTVSSLEIHRYRPHARTNSDDDPIPMLASLDRTSLLNGIPQDDFAQPGLPRASKTSSGDMERPKRGLTAPGKPQGAGDGDSHNPSRKHKMPIVN</sequence>
<proteinExistence type="predicted"/>
<evidence type="ECO:0000313" key="3">
    <source>
        <dbReference type="Proteomes" id="UP001437256"/>
    </source>
</evidence>
<feature type="region of interest" description="Disordered" evidence="1">
    <location>
        <begin position="384"/>
        <end position="440"/>
    </location>
</feature>
<evidence type="ECO:0008006" key="4">
    <source>
        <dbReference type="Google" id="ProtNLM"/>
    </source>
</evidence>
<dbReference type="Proteomes" id="UP001437256">
    <property type="component" value="Unassembled WGS sequence"/>
</dbReference>
<comment type="caution">
    <text evidence="2">The sequence shown here is derived from an EMBL/GenBank/DDBJ whole genome shotgun (WGS) entry which is preliminary data.</text>
</comment>
<accession>A0ABR2ZST4</accession>
<reference evidence="2 3" key="1">
    <citation type="submission" date="2024-05" db="EMBL/GenBank/DDBJ databases">
        <title>A draft genome resource for the thread blight pathogen Marasmius tenuissimus strain MS-2.</title>
        <authorList>
            <person name="Yulfo-Soto G.E."/>
            <person name="Baruah I.K."/>
            <person name="Amoako-Attah I."/>
            <person name="Bukari Y."/>
            <person name="Meinhardt L.W."/>
            <person name="Bailey B.A."/>
            <person name="Cohen S.P."/>
        </authorList>
    </citation>
    <scope>NUCLEOTIDE SEQUENCE [LARGE SCALE GENOMIC DNA]</scope>
    <source>
        <strain evidence="2 3">MS-2</strain>
    </source>
</reference>
<evidence type="ECO:0000313" key="2">
    <source>
        <dbReference type="EMBL" id="KAL0064727.1"/>
    </source>
</evidence>
<name>A0ABR2ZST4_9AGAR</name>
<gene>
    <name evidence="2" type="ORF">AAF712_008273</name>
</gene>
<organism evidence="2 3">
    <name type="scientific">Marasmius tenuissimus</name>
    <dbReference type="NCBI Taxonomy" id="585030"/>
    <lineage>
        <taxon>Eukaryota</taxon>
        <taxon>Fungi</taxon>
        <taxon>Dikarya</taxon>
        <taxon>Basidiomycota</taxon>
        <taxon>Agaricomycotina</taxon>
        <taxon>Agaricomycetes</taxon>
        <taxon>Agaricomycetidae</taxon>
        <taxon>Agaricales</taxon>
        <taxon>Marasmiineae</taxon>
        <taxon>Marasmiaceae</taxon>
        <taxon>Marasmius</taxon>
    </lineage>
</organism>
<dbReference type="EMBL" id="JBBXMP010000057">
    <property type="protein sequence ID" value="KAL0064727.1"/>
    <property type="molecule type" value="Genomic_DNA"/>
</dbReference>